<keyword evidence="1" id="KW-0732">Signal</keyword>
<evidence type="ECO:0000313" key="2">
    <source>
        <dbReference type="EMBL" id="OCX25452.1"/>
    </source>
</evidence>
<feature type="signal peptide" evidence="1">
    <location>
        <begin position="1"/>
        <end position="27"/>
    </location>
</feature>
<evidence type="ECO:0000256" key="1">
    <source>
        <dbReference type="SAM" id="SignalP"/>
    </source>
</evidence>
<reference evidence="2 3" key="1">
    <citation type="submission" date="2016-08" db="EMBL/GenBank/DDBJ databases">
        <title>Whole genome sequence of Mesorhizobium sp. strain UASWS1009 isolated from industrial sewage.</title>
        <authorList>
            <person name="Crovadore J."/>
            <person name="Calmin G."/>
            <person name="Chablais R."/>
            <person name="Cochard B."/>
            <person name="Lefort F."/>
        </authorList>
    </citation>
    <scope>NUCLEOTIDE SEQUENCE [LARGE SCALE GENOMIC DNA]</scope>
    <source>
        <strain evidence="2 3">UASWS1009</strain>
    </source>
</reference>
<evidence type="ECO:0000313" key="3">
    <source>
        <dbReference type="Proteomes" id="UP000094412"/>
    </source>
</evidence>
<feature type="chain" id="PRO_5008660328" evidence="1">
    <location>
        <begin position="28"/>
        <end position="99"/>
    </location>
</feature>
<name>A0A1C2EEK2_9HYPH</name>
<proteinExistence type="predicted"/>
<dbReference type="STRING" id="1566387.QV13_00340"/>
<accession>A0A1C2EEK2</accession>
<gene>
    <name evidence="2" type="ORF">QV13_00340</name>
</gene>
<comment type="caution">
    <text evidence="2">The sequence shown here is derived from an EMBL/GenBank/DDBJ whole genome shotgun (WGS) entry which is preliminary data.</text>
</comment>
<dbReference type="OrthoDB" id="8452992at2"/>
<dbReference type="Proteomes" id="UP000094412">
    <property type="component" value="Unassembled WGS sequence"/>
</dbReference>
<keyword evidence="3" id="KW-1185">Reference proteome</keyword>
<sequence length="99" mass="10774">MQRCSNGWMAAMLGVSLVMSAVGHSQADTPITRSERCNRLSQQLDEAIETHAEAAQVAQAKVLQKKATRYCADRKQAQGIRTYATALKLLGVTPDDPSQ</sequence>
<dbReference type="EMBL" id="MDEO01000016">
    <property type="protein sequence ID" value="OCX25452.1"/>
    <property type="molecule type" value="Genomic_DNA"/>
</dbReference>
<protein>
    <submittedName>
        <fullName evidence="2">Uncharacterized protein</fullName>
    </submittedName>
</protein>
<organism evidence="2 3">
    <name type="scientific">Mesorhizobium hungaricum</name>
    <dbReference type="NCBI Taxonomy" id="1566387"/>
    <lineage>
        <taxon>Bacteria</taxon>
        <taxon>Pseudomonadati</taxon>
        <taxon>Pseudomonadota</taxon>
        <taxon>Alphaproteobacteria</taxon>
        <taxon>Hyphomicrobiales</taxon>
        <taxon>Phyllobacteriaceae</taxon>
        <taxon>Mesorhizobium</taxon>
    </lineage>
</organism>
<dbReference type="AlphaFoldDB" id="A0A1C2EEK2"/>